<keyword evidence="6" id="KW-1185">Reference proteome</keyword>
<comment type="subcellular location">
    <subcellularLocation>
        <location evidence="1">Membrane</location>
    </subcellularLocation>
</comment>
<feature type="non-terminal residue" evidence="5">
    <location>
        <position position="150"/>
    </location>
</feature>
<evidence type="ECO:0000313" key="5">
    <source>
        <dbReference type="EMBL" id="MEQ2253939.1"/>
    </source>
</evidence>
<dbReference type="EMBL" id="JAHRIQ010101222">
    <property type="protein sequence ID" value="MEQ2253939.1"/>
    <property type="molecule type" value="Genomic_DNA"/>
</dbReference>
<comment type="caution">
    <text evidence="5">The sequence shown here is derived from an EMBL/GenBank/DDBJ whole genome shotgun (WGS) entry which is preliminary data.</text>
</comment>
<accession>A0ABV0V9D6</accession>
<protein>
    <recommendedName>
        <fullName evidence="4">Butyrophilin subfamily 3 member A2-like Ig-C domain-containing protein</fullName>
    </recommendedName>
</protein>
<keyword evidence="3" id="KW-0393">Immunoglobulin domain</keyword>
<evidence type="ECO:0000256" key="1">
    <source>
        <dbReference type="ARBA" id="ARBA00004370"/>
    </source>
</evidence>
<dbReference type="InterPro" id="IPR013783">
    <property type="entry name" value="Ig-like_fold"/>
</dbReference>
<reference evidence="5 6" key="1">
    <citation type="submission" date="2021-06" db="EMBL/GenBank/DDBJ databases">
        <authorList>
            <person name="Palmer J.M."/>
        </authorList>
    </citation>
    <scope>NUCLEOTIDE SEQUENCE [LARGE SCALE GENOMIC DNA]</scope>
    <source>
        <strain evidence="6">if_2019</strain>
        <tissue evidence="5">Muscle</tissue>
    </source>
</reference>
<keyword evidence="2" id="KW-0472">Membrane</keyword>
<proteinExistence type="predicted"/>
<feature type="domain" description="Butyrophilin subfamily 3 member A2-like Ig-C" evidence="4">
    <location>
        <begin position="50"/>
        <end position="133"/>
    </location>
</feature>
<evidence type="ECO:0000256" key="2">
    <source>
        <dbReference type="ARBA" id="ARBA00023136"/>
    </source>
</evidence>
<dbReference type="Gene3D" id="2.60.40.10">
    <property type="entry name" value="Immunoglobulins"/>
    <property type="match status" value="1"/>
</dbReference>
<name>A0ABV0V9D6_9TELE</name>
<gene>
    <name evidence="5" type="ORF">ILYODFUR_037687</name>
</gene>
<evidence type="ECO:0000313" key="6">
    <source>
        <dbReference type="Proteomes" id="UP001482620"/>
    </source>
</evidence>
<dbReference type="Pfam" id="PF22705">
    <property type="entry name" value="C2-set_3"/>
    <property type="match status" value="1"/>
</dbReference>
<evidence type="ECO:0000256" key="3">
    <source>
        <dbReference type="ARBA" id="ARBA00023319"/>
    </source>
</evidence>
<organism evidence="5 6">
    <name type="scientific">Ilyodon furcidens</name>
    <name type="common">goldbreast splitfin</name>
    <dbReference type="NCBI Taxonomy" id="33524"/>
    <lineage>
        <taxon>Eukaryota</taxon>
        <taxon>Metazoa</taxon>
        <taxon>Chordata</taxon>
        <taxon>Craniata</taxon>
        <taxon>Vertebrata</taxon>
        <taxon>Euteleostomi</taxon>
        <taxon>Actinopterygii</taxon>
        <taxon>Neopterygii</taxon>
        <taxon>Teleostei</taxon>
        <taxon>Neoteleostei</taxon>
        <taxon>Acanthomorphata</taxon>
        <taxon>Ovalentaria</taxon>
        <taxon>Atherinomorphae</taxon>
        <taxon>Cyprinodontiformes</taxon>
        <taxon>Goodeidae</taxon>
        <taxon>Ilyodon</taxon>
    </lineage>
</organism>
<sequence>MNIRWTYDMCVSVSELVSYERVIVAKEAKAPSEETLWLKRSILFFTVAASDPKLAVVSVDRGRVKVECEARCWLPPPLMMILDDEGNSLTNEKPEQHKTTGGCYNMKQTAILQSPISRVICRVHQQTIKQSKTAEILIPAHWMESKANST</sequence>
<evidence type="ECO:0000259" key="4">
    <source>
        <dbReference type="Pfam" id="PF22705"/>
    </source>
</evidence>
<dbReference type="InterPro" id="IPR053896">
    <property type="entry name" value="BTN3A2-like_Ig-C"/>
</dbReference>
<dbReference type="Proteomes" id="UP001482620">
    <property type="component" value="Unassembled WGS sequence"/>
</dbReference>